<evidence type="ECO:0000256" key="2">
    <source>
        <dbReference type="ARBA" id="ARBA00022692"/>
    </source>
</evidence>
<evidence type="ECO:0000256" key="4">
    <source>
        <dbReference type="ARBA" id="ARBA00023136"/>
    </source>
</evidence>
<dbReference type="Proteomes" id="UP000193570">
    <property type="component" value="Unassembled WGS sequence"/>
</dbReference>
<dbReference type="Pfam" id="PF13564">
    <property type="entry name" value="DoxX_2"/>
    <property type="match status" value="1"/>
</dbReference>
<evidence type="ECO:0000256" key="1">
    <source>
        <dbReference type="ARBA" id="ARBA00004141"/>
    </source>
</evidence>
<feature type="transmembrane region" description="Helical" evidence="5">
    <location>
        <begin position="74"/>
        <end position="99"/>
    </location>
</feature>
<organism evidence="6 7">
    <name type="scientific">Roseivivax jejudonensis</name>
    <dbReference type="NCBI Taxonomy" id="1529041"/>
    <lineage>
        <taxon>Bacteria</taxon>
        <taxon>Pseudomonadati</taxon>
        <taxon>Pseudomonadota</taxon>
        <taxon>Alphaproteobacteria</taxon>
        <taxon>Rhodobacterales</taxon>
        <taxon>Roseobacteraceae</taxon>
        <taxon>Roseivivax</taxon>
    </lineage>
</organism>
<sequence>MKLSTQSTSGTDPVTGNSTPRWLTWTTWGLQALLALAFLAAGGQKLASTEAMVQMFDQIGQGQWLRWITGGLEVVAAVLVAIPATAFIGAATIAVIMFGAIFTHLFLIGGTAVPALVLLILAGAVLWLKRPQ</sequence>
<dbReference type="RefSeq" id="WP_085793412.1">
    <property type="nucleotide sequence ID" value="NZ_FWFK01000008.1"/>
</dbReference>
<evidence type="ECO:0008006" key="8">
    <source>
        <dbReference type="Google" id="ProtNLM"/>
    </source>
</evidence>
<keyword evidence="7" id="KW-1185">Reference proteome</keyword>
<reference evidence="6 7" key="1">
    <citation type="submission" date="2017-03" db="EMBL/GenBank/DDBJ databases">
        <authorList>
            <person name="Afonso C.L."/>
            <person name="Miller P.J."/>
            <person name="Scott M.A."/>
            <person name="Spackman E."/>
            <person name="Goraichik I."/>
            <person name="Dimitrov K.M."/>
            <person name="Suarez D.L."/>
            <person name="Swayne D.E."/>
        </authorList>
    </citation>
    <scope>NUCLEOTIDE SEQUENCE [LARGE SCALE GENOMIC DNA]</scope>
    <source>
        <strain evidence="6 7">CECT 8625</strain>
    </source>
</reference>
<protein>
    <recommendedName>
        <fullName evidence="8">DoxX</fullName>
    </recommendedName>
</protein>
<dbReference type="GO" id="GO:0016020">
    <property type="term" value="C:membrane"/>
    <property type="evidence" value="ECO:0007669"/>
    <property type="project" value="UniProtKB-SubCell"/>
</dbReference>
<keyword evidence="3 5" id="KW-1133">Transmembrane helix</keyword>
<evidence type="ECO:0000256" key="5">
    <source>
        <dbReference type="SAM" id="Phobius"/>
    </source>
</evidence>
<comment type="subcellular location">
    <subcellularLocation>
        <location evidence="1">Membrane</location>
        <topology evidence="1">Multi-pass membrane protein</topology>
    </subcellularLocation>
</comment>
<dbReference type="EMBL" id="FWFK01000008">
    <property type="protein sequence ID" value="SLN71722.1"/>
    <property type="molecule type" value="Genomic_DNA"/>
</dbReference>
<feature type="transmembrane region" description="Helical" evidence="5">
    <location>
        <begin position="105"/>
        <end position="128"/>
    </location>
</feature>
<gene>
    <name evidence="6" type="ORF">ROJ8625_03742</name>
</gene>
<proteinExistence type="predicted"/>
<evidence type="ECO:0000313" key="6">
    <source>
        <dbReference type="EMBL" id="SLN71722.1"/>
    </source>
</evidence>
<keyword evidence="2 5" id="KW-0812">Transmembrane</keyword>
<feature type="transmembrane region" description="Helical" evidence="5">
    <location>
        <begin position="22"/>
        <end position="42"/>
    </location>
</feature>
<keyword evidence="4 5" id="KW-0472">Membrane</keyword>
<dbReference type="InterPro" id="IPR032808">
    <property type="entry name" value="DoxX"/>
</dbReference>
<evidence type="ECO:0000313" key="7">
    <source>
        <dbReference type="Proteomes" id="UP000193570"/>
    </source>
</evidence>
<evidence type="ECO:0000256" key="3">
    <source>
        <dbReference type="ARBA" id="ARBA00022989"/>
    </source>
</evidence>
<dbReference type="AlphaFoldDB" id="A0A1X7A662"/>
<accession>A0A1X7A662</accession>
<name>A0A1X7A662_9RHOB</name>